<feature type="transmembrane region" description="Helical" evidence="1">
    <location>
        <begin position="171"/>
        <end position="193"/>
    </location>
</feature>
<dbReference type="Proteomes" id="UP000281343">
    <property type="component" value="Unassembled WGS sequence"/>
</dbReference>
<feature type="transmembrane region" description="Helical" evidence="1">
    <location>
        <begin position="255"/>
        <end position="275"/>
    </location>
</feature>
<organism evidence="2 3">
    <name type="scientific">Rhodophyticola porphyridii</name>
    <dbReference type="NCBI Taxonomy" id="1852017"/>
    <lineage>
        <taxon>Bacteria</taxon>
        <taxon>Pseudomonadati</taxon>
        <taxon>Pseudomonadota</taxon>
        <taxon>Alphaproteobacteria</taxon>
        <taxon>Rhodobacterales</taxon>
        <taxon>Roseobacteraceae</taxon>
        <taxon>Rhodophyticola</taxon>
    </lineage>
</organism>
<evidence type="ECO:0000256" key="1">
    <source>
        <dbReference type="SAM" id="Phobius"/>
    </source>
</evidence>
<dbReference type="GO" id="GO:0016020">
    <property type="term" value="C:membrane"/>
    <property type="evidence" value="ECO:0007669"/>
    <property type="project" value="InterPro"/>
</dbReference>
<feature type="transmembrane region" description="Helical" evidence="1">
    <location>
        <begin position="318"/>
        <end position="334"/>
    </location>
</feature>
<dbReference type="InterPro" id="IPR007820">
    <property type="entry name" value="AbrB_fam"/>
</dbReference>
<dbReference type="PIRSF" id="PIRSF038991">
    <property type="entry name" value="Protein_AbrB"/>
    <property type="match status" value="1"/>
</dbReference>
<feature type="transmembrane region" description="Helical" evidence="1">
    <location>
        <begin position="30"/>
        <end position="47"/>
    </location>
</feature>
<keyword evidence="1" id="KW-0472">Membrane</keyword>
<dbReference type="GO" id="GO:0010468">
    <property type="term" value="P:regulation of gene expression"/>
    <property type="evidence" value="ECO:0007669"/>
    <property type="project" value="InterPro"/>
</dbReference>
<feature type="transmembrane region" description="Helical" evidence="1">
    <location>
        <begin position="225"/>
        <end position="243"/>
    </location>
</feature>
<feature type="transmembrane region" description="Helical" evidence="1">
    <location>
        <begin position="54"/>
        <end position="74"/>
    </location>
</feature>
<name>A0A3L9Y068_9RHOB</name>
<accession>A0A3L9Y068</accession>
<dbReference type="OrthoDB" id="7157734at2"/>
<dbReference type="EMBL" id="RCNT01000006">
    <property type="protein sequence ID" value="RMA41862.1"/>
    <property type="molecule type" value="Genomic_DNA"/>
</dbReference>
<dbReference type="NCBIfam" id="TIGR03082">
    <property type="entry name" value="Gneg_AbrB_dup"/>
    <property type="match status" value="2"/>
</dbReference>
<keyword evidence="3" id="KW-1185">Reference proteome</keyword>
<evidence type="ECO:0000313" key="3">
    <source>
        <dbReference type="Proteomes" id="UP000281343"/>
    </source>
</evidence>
<feature type="transmembrane region" description="Helical" evidence="1">
    <location>
        <begin position="200"/>
        <end position="219"/>
    </location>
</feature>
<keyword evidence="1" id="KW-1133">Transmembrane helix</keyword>
<dbReference type="RefSeq" id="WP_121898574.1">
    <property type="nucleotide sequence ID" value="NZ_RCNT01000006.1"/>
</dbReference>
<comment type="caution">
    <text evidence="2">The sequence shown here is derived from an EMBL/GenBank/DDBJ whole genome shotgun (WGS) entry which is preliminary data.</text>
</comment>
<sequence>MQTTILTLAIGATGAVIAWALGVPAPFLTGPAALVSAASLMGVRTAVPMPLRDVCFVLIGVGMGTGVTPEVLAAARQWPIPLAMLSLLLLVIFFGGSWAVGRLFRYDRNTARLAATPGHLSFILSLSTEVKADIPIVAVIQSLRVLILTLLVPAVVALITEADLSMSLAPATTMALPALAVIVAMAAGLGLLLKRKNVPAALLLAGMAVSTVAHGSGLVPGGMPLWVVIPTFAIMGTLIGTRFSGVTLNLVMRAAAASGFLTALALAATLAAALVVNRMTGLPLTDLMIAFAPGGLETMAALSIMLEADPAFTALHHIYRLVFLTFLVPIFIEPDRDRAERAER</sequence>
<feature type="transmembrane region" description="Helical" evidence="1">
    <location>
        <begin position="136"/>
        <end position="159"/>
    </location>
</feature>
<protein>
    <submittedName>
        <fullName evidence="2">AbrB family transcriptional regulator</fullName>
    </submittedName>
</protein>
<keyword evidence="1" id="KW-0812">Transmembrane</keyword>
<dbReference type="PANTHER" id="PTHR38457:SF1">
    <property type="entry name" value="REGULATOR ABRB-RELATED"/>
    <property type="match status" value="1"/>
</dbReference>
<proteinExistence type="predicted"/>
<gene>
    <name evidence="2" type="ORF">D9R08_13515</name>
</gene>
<dbReference type="Pfam" id="PF05145">
    <property type="entry name" value="AbrB"/>
    <property type="match status" value="1"/>
</dbReference>
<evidence type="ECO:0000313" key="2">
    <source>
        <dbReference type="EMBL" id="RMA41862.1"/>
    </source>
</evidence>
<feature type="transmembrane region" description="Helical" evidence="1">
    <location>
        <begin position="80"/>
        <end position="100"/>
    </location>
</feature>
<dbReference type="AlphaFoldDB" id="A0A3L9Y068"/>
<dbReference type="InterPro" id="IPR017516">
    <property type="entry name" value="AbrB_dup"/>
</dbReference>
<dbReference type="PANTHER" id="PTHR38457">
    <property type="entry name" value="REGULATOR ABRB-RELATED"/>
    <property type="match status" value="1"/>
</dbReference>
<reference evidence="2 3" key="1">
    <citation type="submission" date="2018-10" db="EMBL/GenBank/DDBJ databases">
        <authorList>
            <person name="Jung H.S."/>
            <person name="Jeon C.O."/>
        </authorList>
    </citation>
    <scope>NUCLEOTIDE SEQUENCE [LARGE SCALE GENOMIC DNA]</scope>
    <source>
        <strain evidence="2 3">MA-7-27</strain>
    </source>
</reference>